<dbReference type="InterPro" id="IPR055221">
    <property type="entry name" value="PSF3_N"/>
</dbReference>
<dbReference type="Proteomes" id="UP001165090">
    <property type="component" value="Unassembled WGS sequence"/>
</dbReference>
<name>A0ABQ5S761_9CHLO</name>
<dbReference type="CDD" id="cd11713">
    <property type="entry name" value="GINS_A_psf3"/>
    <property type="match status" value="1"/>
</dbReference>
<dbReference type="InterPro" id="IPR036224">
    <property type="entry name" value="GINS_bundle-like_dom_sf"/>
</dbReference>
<organism evidence="2 3">
    <name type="scientific">Volvox africanus</name>
    <dbReference type="NCBI Taxonomy" id="51714"/>
    <lineage>
        <taxon>Eukaryota</taxon>
        <taxon>Viridiplantae</taxon>
        <taxon>Chlorophyta</taxon>
        <taxon>core chlorophytes</taxon>
        <taxon>Chlorophyceae</taxon>
        <taxon>CS clade</taxon>
        <taxon>Chlamydomonadales</taxon>
        <taxon>Volvocaceae</taxon>
        <taxon>Volvox</taxon>
    </lineage>
</organism>
<dbReference type="EMBL" id="BSDZ01000024">
    <property type="protein sequence ID" value="GLI65624.1"/>
    <property type="molecule type" value="Genomic_DNA"/>
</dbReference>
<dbReference type="InterPro" id="IPR038437">
    <property type="entry name" value="GINS_Psf3_sf"/>
</dbReference>
<protein>
    <recommendedName>
        <fullName evidence="1">DNA replication complex GINS protein PSF3 N-terminal domain-containing protein</fullName>
    </recommendedName>
</protein>
<dbReference type="Pfam" id="PF22466">
    <property type="entry name" value="PSF3_N"/>
    <property type="match status" value="1"/>
</dbReference>
<feature type="domain" description="DNA replication complex GINS protein PSF3 N-terminal" evidence="1">
    <location>
        <begin position="5"/>
        <end position="57"/>
    </location>
</feature>
<evidence type="ECO:0000313" key="2">
    <source>
        <dbReference type="EMBL" id="GLI65624.1"/>
    </source>
</evidence>
<keyword evidence="3" id="KW-1185">Reference proteome</keyword>
<reference evidence="2 3" key="1">
    <citation type="journal article" date="2023" name="IScience">
        <title>Expanded male sex-determining region conserved during the evolution of homothallism in the green alga Volvox.</title>
        <authorList>
            <person name="Yamamoto K."/>
            <person name="Matsuzaki R."/>
            <person name="Mahakham W."/>
            <person name="Heman W."/>
            <person name="Sekimoto H."/>
            <person name="Kawachi M."/>
            <person name="Minakuchi Y."/>
            <person name="Toyoda A."/>
            <person name="Nozaki H."/>
        </authorList>
    </citation>
    <scope>NUCLEOTIDE SEQUENCE [LARGE SCALE GENOMIC DNA]</scope>
    <source>
        <strain evidence="2 3">NIES-4468</strain>
    </source>
</reference>
<proteinExistence type="predicted"/>
<dbReference type="InterPro" id="IPR010492">
    <property type="entry name" value="GINS_Psf3"/>
</dbReference>
<dbReference type="SUPFAM" id="SSF158573">
    <property type="entry name" value="GINS helical bundle-like"/>
    <property type="match status" value="1"/>
</dbReference>
<evidence type="ECO:0000259" key="1">
    <source>
        <dbReference type="Pfam" id="PF22466"/>
    </source>
</evidence>
<dbReference type="SUPFAM" id="SSF160059">
    <property type="entry name" value="PriA/YqbF domain"/>
    <property type="match status" value="1"/>
</dbReference>
<dbReference type="PANTHER" id="PTHR22768">
    <property type="entry name" value="DNA REPLICATION COMPLEX GINS PROTEIN PSF3"/>
    <property type="match status" value="1"/>
</dbReference>
<evidence type="ECO:0000313" key="3">
    <source>
        <dbReference type="Proteomes" id="UP001165090"/>
    </source>
</evidence>
<dbReference type="PANTHER" id="PTHR22768:SF0">
    <property type="entry name" value="DNA REPLICATION COMPLEX GINS PROTEIN PSF3"/>
    <property type="match status" value="1"/>
</dbReference>
<sequence length="192" mass="21499">MTDYWSLDSVLAEETIVPVRFNFGARGVAQVLDAGTSDHDVQAGSKINAPLWLAVALTRRGMSTLCPPEEYQERFRRKMNAGAECHNLKGRCPYFYDVGNKCNEFMQDPSLSDFLSHTYASRYRELVSRGLSTVSGEDMLELQSKLSFEELAIFEAGRDSVARVELWARGARARSSTLGLPTRKRTYGARAC</sequence>
<gene>
    <name evidence="2" type="ORF">VaNZ11_009194</name>
</gene>
<accession>A0ABQ5S761</accession>
<dbReference type="Gene3D" id="1.20.58.2050">
    <property type="match status" value="1"/>
</dbReference>
<dbReference type="CDD" id="cd21693">
    <property type="entry name" value="GINS_B_Psf3"/>
    <property type="match status" value="1"/>
</dbReference>
<comment type="caution">
    <text evidence="2">The sequence shown here is derived from an EMBL/GenBank/DDBJ whole genome shotgun (WGS) entry which is preliminary data.</text>
</comment>